<dbReference type="Gene3D" id="2.60.40.1080">
    <property type="match status" value="1"/>
</dbReference>
<protein>
    <submittedName>
        <fullName evidence="2">Ig-like domain-containing protein</fullName>
    </submittedName>
</protein>
<dbReference type="SUPFAM" id="SSF49373">
    <property type="entry name" value="Invasin/intimin cell-adhesion fragments"/>
    <property type="match status" value="1"/>
</dbReference>
<dbReference type="Pfam" id="PF02368">
    <property type="entry name" value="Big_2"/>
    <property type="match status" value="1"/>
</dbReference>
<dbReference type="EMBL" id="JABWQP020000001">
    <property type="protein sequence ID" value="MBV4484224.1"/>
    <property type="molecule type" value="Genomic_DNA"/>
</dbReference>
<organism evidence="2">
    <name type="scientific">Pseudomonas khorasanensis</name>
    <dbReference type="NCBI Taxonomy" id="2745508"/>
    <lineage>
        <taxon>Bacteria</taxon>
        <taxon>Pseudomonadati</taxon>
        <taxon>Pseudomonadota</taxon>
        <taxon>Gammaproteobacteria</taxon>
        <taxon>Pseudomonadales</taxon>
        <taxon>Pseudomonadaceae</taxon>
        <taxon>Pseudomonas</taxon>
    </lineage>
</organism>
<dbReference type="Proteomes" id="UP000648816">
    <property type="component" value="Unassembled WGS sequence"/>
</dbReference>
<dbReference type="EMBL" id="JABWQP010000005">
    <property type="protein sequence ID" value="MBC3342359.1"/>
    <property type="molecule type" value="Genomic_DNA"/>
</dbReference>
<evidence type="ECO:0000313" key="3">
    <source>
        <dbReference type="EMBL" id="MBV4484224.1"/>
    </source>
</evidence>
<gene>
    <name evidence="3" type="ORF">HU727_001315</name>
    <name evidence="2" type="ORF">HU727_11965</name>
</gene>
<proteinExistence type="predicted"/>
<dbReference type="AlphaFoldDB" id="A0A923F4D4"/>
<reference evidence="3" key="3">
    <citation type="submission" date="2021-06" db="EMBL/GenBank/DDBJ databases">
        <title>Updating the genus Pseudomonas: Description of 43 new species and partition of the Pseudomonas putida group.</title>
        <authorList>
            <person name="Girard L."/>
            <person name="Lood C."/>
            <person name="Vandamme P."/>
            <person name="Rokni-Zadeh H."/>
            <person name="Van Noort V."/>
            <person name="Hofte M."/>
            <person name="Lavigne R."/>
            <person name="De Mot R."/>
        </authorList>
    </citation>
    <scope>NUCLEOTIDE SEQUENCE</scope>
    <source>
        <strain evidence="3">SWRI153</strain>
    </source>
</reference>
<sequence length="569" mass="61655">MDTRSTINIQSDELIEIFKLFPVFVPGWVTLVKPSSLAHGGVPRRLFTGAPKRLLCVVDPWIELLNRGVEPMAAYDSVELFINGETTPVDSHTVQPGTEKDRVALHVSQVKFVNGVNKLQYVVERPGGNKEPSDVLLVLHHLHPHANVELIIPPEVLANGVTAELAKKGIKFEMSYTTKEPFEVVELKVGNATFKVEVTDPSAPASVTLYTADFEDLVDGEVTVNFLVTDQLGNYGDSPDEKLNIRLKEEDLPAPTLTNVLDANNNEVPHGDSTTSTTLILKGTASKGKEVEIFDGSGSSAVSKGGATASLIEGSWEHTITVPFGRRRLYAQSLYHPTPVYSTVRILTVTPQQLSIDTTQMVLDGVMVRSGYCPNLNSVDAIGNTQIRAAAGGTPPYTYRSSNASIAAVDASGKVTGMGNGGTTITITDQQAAQVSYSVKVTNIYSLLVHGGLGWNYQRYLQSLAQRGEVHLTPQIRAVMQRCFFQPWFAWVASPKYPLLDKAWTGNTNGPSAEVYNTYTRHFEWLAPSADPHDGLSFSMTYAGGLGAMSGGEKNLEVAEMSGPLSSTD</sequence>
<comment type="caution">
    <text evidence="2">The sequence shown here is derived from an EMBL/GenBank/DDBJ whole genome shotgun (WGS) entry which is preliminary data.</text>
</comment>
<evidence type="ECO:0000313" key="4">
    <source>
        <dbReference type="Proteomes" id="UP000648816"/>
    </source>
</evidence>
<dbReference type="InterPro" id="IPR003343">
    <property type="entry name" value="Big_2"/>
</dbReference>
<name>A0A923F4D4_9PSED</name>
<reference evidence="2 4" key="1">
    <citation type="journal article" date="2020" name="Microorganisms">
        <title>Reliable Identification of Environmental Pseudomonas Isolates Using the rpoD Gene.</title>
        <authorList>
            <consortium name="The Broad Institute Genome Sequencing Platform"/>
            <person name="Girard L."/>
            <person name="Lood C."/>
            <person name="Rokni-Zadeh H."/>
            <person name="van Noort V."/>
            <person name="Lavigne R."/>
            <person name="De Mot R."/>
        </authorList>
    </citation>
    <scope>NUCLEOTIDE SEQUENCE</scope>
    <source>
        <strain evidence="2 4">SWRI153</strain>
    </source>
</reference>
<evidence type="ECO:0000259" key="1">
    <source>
        <dbReference type="Pfam" id="PF02368"/>
    </source>
</evidence>
<reference evidence="2" key="2">
    <citation type="submission" date="2020-07" db="EMBL/GenBank/DDBJ databases">
        <authorList>
            <person name="Lood C."/>
            <person name="Girard L."/>
        </authorList>
    </citation>
    <scope>NUCLEOTIDE SEQUENCE</scope>
    <source>
        <strain evidence="2">SWRI153</strain>
    </source>
</reference>
<feature type="domain" description="BIG2" evidence="1">
    <location>
        <begin position="397"/>
        <end position="435"/>
    </location>
</feature>
<dbReference type="RefSeq" id="WP_186532015.1">
    <property type="nucleotide sequence ID" value="NZ_JABWQP020000001.1"/>
</dbReference>
<evidence type="ECO:0000313" key="2">
    <source>
        <dbReference type="EMBL" id="MBC3342359.1"/>
    </source>
</evidence>
<dbReference type="InterPro" id="IPR008964">
    <property type="entry name" value="Invasin/intimin_cell_adhesion"/>
</dbReference>
<accession>A0A923F4D4</accession>
<keyword evidence="4" id="KW-1185">Reference proteome</keyword>